<dbReference type="SUPFAM" id="SSF53300">
    <property type="entry name" value="vWA-like"/>
    <property type="match status" value="1"/>
</dbReference>
<sequence length="455" mass="48541">MQFGTGNKGVRVAVAAAAMAVGVMAVAQQQDQKTTTSSQTALPDGPKPQTLPTLNTITPVAPAAPSAPAPAAPATTADSVPSSLPSTPSPTPQAQQATDDSIPTPAAGEAEAMLTPLRVQVNFVEVPFTVKDSHGALVPGITGRDVSVYENNLRQKPVVFTTDPFPLSVAIVIDQSVPFQTMEKINDSLRALQGAFTPYDEVAVFTYNNSVKMIGNGQFTAAQSSRLTQELEQAKSPGREPLMPLGGPLAQTNFKNNMNVDPNTASYAGKHGFDKPEREFHTLNDAILTAARETAKAGRGRRRVVFVISDGKESGSTAKMKDVIRYLQTNKVAVYATIVGDTSIPGVGFLDRIHLPMTMRNDILPQYAAATGGQVDPEFRPRGIQQSFAKITEEVRTQYTVGYYSHEPILDGKYRKVEVRVARGGLTVIAKEGYYPSPSDRPAPTPTPAPAAVKP</sequence>
<comment type="caution">
    <text evidence="3">The sequence shown here is derived from an EMBL/GenBank/DDBJ whole genome shotgun (WGS) entry which is preliminary data.</text>
</comment>
<feature type="signal peptide" evidence="2">
    <location>
        <begin position="1"/>
        <end position="27"/>
    </location>
</feature>
<proteinExistence type="predicted"/>
<dbReference type="NCBIfam" id="TIGR03436">
    <property type="entry name" value="acidobact_VWFA"/>
    <property type="match status" value="1"/>
</dbReference>
<feature type="compositionally biased region" description="Low complexity" evidence="1">
    <location>
        <begin position="72"/>
        <end position="86"/>
    </location>
</feature>
<dbReference type="EMBL" id="JBHSWI010000001">
    <property type="protein sequence ID" value="MFC6646615.1"/>
    <property type="molecule type" value="Genomic_DNA"/>
</dbReference>
<dbReference type="Gene3D" id="3.40.50.410">
    <property type="entry name" value="von Willebrand factor, type A domain"/>
    <property type="match status" value="1"/>
</dbReference>
<accession>A0ABW1ZAV3</accession>
<evidence type="ECO:0000256" key="2">
    <source>
        <dbReference type="SAM" id="SignalP"/>
    </source>
</evidence>
<gene>
    <name evidence="3" type="ORF">ACFQBQ_13675</name>
</gene>
<feature type="region of interest" description="Disordered" evidence="1">
    <location>
        <begin position="433"/>
        <end position="455"/>
    </location>
</feature>
<dbReference type="InterPro" id="IPR017802">
    <property type="entry name" value="VWFA-rel_acidobac-type"/>
</dbReference>
<dbReference type="InterPro" id="IPR036465">
    <property type="entry name" value="vWFA_dom_sf"/>
</dbReference>
<keyword evidence="4" id="KW-1185">Reference proteome</keyword>
<evidence type="ECO:0000313" key="4">
    <source>
        <dbReference type="Proteomes" id="UP001596391"/>
    </source>
</evidence>
<feature type="region of interest" description="Disordered" evidence="1">
    <location>
        <begin position="32"/>
        <end position="104"/>
    </location>
</feature>
<keyword evidence="2" id="KW-0732">Signal</keyword>
<reference evidence="4" key="1">
    <citation type="journal article" date="2019" name="Int. J. Syst. Evol. Microbiol.">
        <title>The Global Catalogue of Microorganisms (GCM) 10K type strain sequencing project: providing services to taxonomists for standard genome sequencing and annotation.</title>
        <authorList>
            <consortium name="The Broad Institute Genomics Platform"/>
            <consortium name="The Broad Institute Genome Sequencing Center for Infectious Disease"/>
            <person name="Wu L."/>
            <person name="Ma J."/>
        </authorList>
    </citation>
    <scope>NUCLEOTIDE SEQUENCE [LARGE SCALE GENOMIC DNA]</scope>
    <source>
        <strain evidence="4">CGMCC 1.16026</strain>
    </source>
</reference>
<feature type="compositionally biased region" description="Pro residues" evidence="1">
    <location>
        <begin position="439"/>
        <end position="449"/>
    </location>
</feature>
<name>A0ABW1ZAV3_9BACT</name>
<evidence type="ECO:0000313" key="3">
    <source>
        <dbReference type="EMBL" id="MFC6646615.1"/>
    </source>
</evidence>
<evidence type="ECO:0000256" key="1">
    <source>
        <dbReference type="SAM" id="MobiDB-lite"/>
    </source>
</evidence>
<organism evidence="3 4">
    <name type="scientific">Granulicella cerasi</name>
    <dbReference type="NCBI Taxonomy" id="741063"/>
    <lineage>
        <taxon>Bacteria</taxon>
        <taxon>Pseudomonadati</taxon>
        <taxon>Acidobacteriota</taxon>
        <taxon>Terriglobia</taxon>
        <taxon>Terriglobales</taxon>
        <taxon>Acidobacteriaceae</taxon>
        <taxon>Granulicella</taxon>
    </lineage>
</organism>
<dbReference type="Proteomes" id="UP001596391">
    <property type="component" value="Unassembled WGS sequence"/>
</dbReference>
<dbReference type="RefSeq" id="WP_263370271.1">
    <property type="nucleotide sequence ID" value="NZ_JAGSYD010000001.1"/>
</dbReference>
<feature type="chain" id="PRO_5047382850" evidence="2">
    <location>
        <begin position="28"/>
        <end position="455"/>
    </location>
</feature>
<protein>
    <submittedName>
        <fullName evidence="3">VWA domain-containing protein</fullName>
    </submittedName>
</protein>